<keyword evidence="1" id="KW-0238">DNA-binding</keyword>
<gene>
    <name evidence="1" type="ORF">EGJ44_06970</name>
</gene>
<dbReference type="EMBL" id="RHRS01000013">
    <property type="protein sequence ID" value="RRW37674.1"/>
    <property type="molecule type" value="Genomic_DNA"/>
</dbReference>
<dbReference type="GO" id="GO:0003677">
    <property type="term" value="F:DNA binding"/>
    <property type="evidence" value="ECO:0007669"/>
    <property type="project" value="UniProtKB-KW"/>
</dbReference>
<evidence type="ECO:0000313" key="1">
    <source>
        <dbReference type="EMBL" id="RRW37674.1"/>
    </source>
</evidence>
<name>A0A3R9CVM7_ECTOL</name>
<dbReference type="Proteomes" id="UP000272833">
    <property type="component" value="Unassembled WGS sequence"/>
</dbReference>
<accession>A0A3R9CVM7</accession>
<proteinExistence type="predicted"/>
<protein>
    <submittedName>
        <fullName evidence="1">DNA-binding protein</fullName>
    </submittedName>
</protein>
<sequence length="74" mass="8339">MNTEQLLLDKFQGSPLLSIEQVADILHRSKDGLRITLSGNSELAQKLRDTRLKIGRRVYFKTQGIARLIDEASA</sequence>
<reference evidence="1 2" key="1">
    <citation type="submission" date="2018-10" db="EMBL/GenBank/DDBJ databases">
        <title>Transmission dynamics of multidrug resistant bacteria on intensive care unit surfaces.</title>
        <authorList>
            <person name="D'Souza A.W."/>
            <person name="Potter R.F."/>
            <person name="Wallace M."/>
            <person name="Shupe A."/>
            <person name="Patel S."/>
            <person name="Sun S."/>
            <person name="Gul D."/>
            <person name="Kwon J.H."/>
            <person name="Andleeb S."/>
            <person name="Burnham C.-A.D."/>
            <person name="Dantas G."/>
        </authorList>
    </citation>
    <scope>NUCLEOTIDE SEQUENCE [LARGE SCALE GENOMIC DNA]</scope>
    <source>
        <strain evidence="1 2">PO_271</strain>
    </source>
</reference>
<evidence type="ECO:0000313" key="2">
    <source>
        <dbReference type="Proteomes" id="UP000272833"/>
    </source>
</evidence>
<dbReference type="RefSeq" id="WP_125873925.1">
    <property type="nucleotide sequence ID" value="NZ_RHRS01000013.1"/>
</dbReference>
<organism evidence="1 2">
    <name type="scientific">Ectopseudomonas oleovorans</name>
    <name type="common">Pseudomonas oleovorans</name>
    <dbReference type="NCBI Taxonomy" id="301"/>
    <lineage>
        <taxon>Bacteria</taxon>
        <taxon>Pseudomonadati</taxon>
        <taxon>Pseudomonadota</taxon>
        <taxon>Gammaproteobacteria</taxon>
        <taxon>Pseudomonadales</taxon>
        <taxon>Pseudomonadaceae</taxon>
        <taxon>Ectopseudomonas</taxon>
    </lineage>
</organism>
<dbReference type="AlphaFoldDB" id="A0A3R9CVM7"/>
<comment type="caution">
    <text evidence="1">The sequence shown here is derived from an EMBL/GenBank/DDBJ whole genome shotgun (WGS) entry which is preliminary data.</text>
</comment>